<dbReference type="Proteomes" id="UP000281094">
    <property type="component" value="Unassembled WGS sequence"/>
</dbReference>
<dbReference type="AlphaFoldDB" id="A0A3L7JAR4"/>
<evidence type="ECO:0000256" key="1">
    <source>
        <dbReference type="SAM" id="MobiDB-lite"/>
    </source>
</evidence>
<accession>A0A3L7JAR4</accession>
<organism evidence="2 3">
    <name type="scientific">Notoacmeibacter ruber</name>
    <dbReference type="NCBI Taxonomy" id="2670375"/>
    <lineage>
        <taxon>Bacteria</taxon>
        <taxon>Pseudomonadati</taxon>
        <taxon>Pseudomonadota</taxon>
        <taxon>Alphaproteobacteria</taxon>
        <taxon>Hyphomicrobiales</taxon>
        <taxon>Notoacmeibacteraceae</taxon>
        <taxon>Notoacmeibacter</taxon>
    </lineage>
</organism>
<evidence type="ECO:0000313" key="3">
    <source>
        <dbReference type="Proteomes" id="UP000281094"/>
    </source>
</evidence>
<gene>
    <name evidence="2" type="ORF">D8780_05350</name>
</gene>
<name>A0A3L7JAR4_9HYPH</name>
<protein>
    <submittedName>
        <fullName evidence="2">Uncharacterized protein</fullName>
    </submittedName>
</protein>
<evidence type="ECO:0000313" key="2">
    <source>
        <dbReference type="EMBL" id="RLQ87716.1"/>
    </source>
</evidence>
<keyword evidence="3" id="KW-1185">Reference proteome</keyword>
<comment type="caution">
    <text evidence="2">The sequence shown here is derived from an EMBL/GenBank/DDBJ whole genome shotgun (WGS) entry which is preliminary data.</text>
</comment>
<reference evidence="2 3" key="1">
    <citation type="submission" date="2018-10" db="EMBL/GenBank/DDBJ databases">
        <title>Notoacmeibacter sp. M2BS9Y-3-1, whole genome shotgun sequence.</title>
        <authorList>
            <person name="Tuo L."/>
        </authorList>
    </citation>
    <scope>NUCLEOTIDE SEQUENCE [LARGE SCALE GENOMIC DNA]</scope>
    <source>
        <strain evidence="2 3">M2BS9Y-3-1</strain>
    </source>
</reference>
<dbReference type="EMBL" id="RCWN01000001">
    <property type="protein sequence ID" value="RLQ87716.1"/>
    <property type="molecule type" value="Genomic_DNA"/>
</dbReference>
<dbReference type="RefSeq" id="WP_121644680.1">
    <property type="nucleotide sequence ID" value="NZ_RCWN01000001.1"/>
</dbReference>
<proteinExistence type="predicted"/>
<feature type="region of interest" description="Disordered" evidence="1">
    <location>
        <begin position="52"/>
        <end position="76"/>
    </location>
</feature>
<sequence>MSRSNHRTETLDYLQSMLRELVLLAQSERYDILAYMIEMAYIECSDVIRGERPHRLPAPTNGSNEERAETPEQLAG</sequence>